<evidence type="ECO:0000259" key="1">
    <source>
        <dbReference type="Pfam" id="PF01610"/>
    </source>
</evidence>
<dbReference type="EMBL" id="JXKG01000024">
    <property type="protein sequence ID" value="OJG14144.1"/>
    <property type="molecule type" value="Genomic_DNA"/>
</dbReference>
<dbReference type="STRING" id="317010.RU96_GL001360"/>
<dbReference type="AlphaFoldDB" id="A0A1L8R310"/>
<reference evidence="2 3" key="1">
    <citation type="submission" date="2014-12" db="EMBL/GenBank/DDBJ databases">
        <title>Draft genome sequences of 29 type strains of Enterococci.</title>
        <authorList>
            <person name="Zhong Z."/>
            <person name="Sun Z."/>
            <person name="Liu W."/>
            <person name="Zhang W."/>
            <person name="Zhang H."/>
        </authorList>
    </citation>
    <scope>NUCLEOTIDE SEQUENCE [LARGE SCALE GENOMIC DNA]</scope>
    <source>
        <strain evidence="2 3">DSM 21207</strain>
    </source>
</reference>
<dbReference type="Proteomes" id="UP000182835">
    <property type="component" value="Unassembled WGS sequence"/>
</dbReference>
<feature type="domain" description="Transposase IS204/IS1001/IS1096/IS1165 DDE" evidence="1">
    <location>
        <begin position="1"/>
        <end position="88"/>
    </location>
</feature>
<evidence type="ECO:0000313" key="2">
    <source>
        <dbReference type="EMBL" id="OJG14144.1"/>
    </source>
</evidence>
<gene>
    <name evidence="2" type="ORF">RU96_GL001360</name>
</gene>
<accession>A0A1L8R310</accession>
<dbReference type="Pfam" id="PF01610">
    <property type="entry name" value="DDE_Tnp_ISL3"/>
    <property type="match status" value="1"/>
</dbReference>
<protein>
    <recommendedName>
        <fullName evidence="1">Transposase IS204/IS1001/IS1096/IS1165 DDE domain-containing protein</fullName>
    </recommendedName>
</protein>
<dbReference type="RefSeq" id="WP_249024185.1">
    <property type="nucleotide sequence ID" value="NZ_JBHLVQ010000037.1"/>
</dbReference>
<sequence length="93" mass="11121">MDMNISYDTVTKEVFPNERISIDHFHVIQQITSAFNKQRVQAMNQLNKNDPQDQKDYRKLKKVLANNFEEEYEVKLYLLQSISPLSKKIFNRI</sequence>
<name>A0A1L8R310_9ENTE</name>
<proteinExistence type="predicted"/>
<evidence type="ECO:0000313" key="3">
    <source>
        <dbReference type="Proteomes" id="UP000182835"/>
    </source>
</evidence>
<dbReference type="InterPro" id="IPR002560">
    <property type="entry name" value="Transposase_DDE"/>
</dbReference>
<organism evidence="2 3">
    <name type="scientific">Enterococcus canintestini</name>
    <dbReference type="NCBI Taxonomy" id="317010"/>
    <lineage>
        <taxon>Bacteria</taxon>
        <taxon>Bacillati</taxon>
        <taxon>Bacillota</taxon>
        <taxon>Bacilli</taxon>
        <taxon>Lactobacillales</taxon>
        <taxon>Enterococcaceae</taxon>
        <taxon>Enterococcus</taxon>
    </lineage>
</organism>
<comment type="caution">
    <text evidence="2">The sequence shown here is derived from an EMBL/GenBank/DDBJ whole genome shotgun (WGS) entry which is preliminary data.</text>
</comment>